<dbReference type="GO" id="GO:0006355">
    <property type="term" value="P:regulation of DNA-templated transcription"/>
    <property type="evidence" value="ECO:0007669"/>
    <property type="project" value="InterPro"/>
</dbReference>
<dbReference type="SMART" id="SM00421">
    <property type="entry name" value="HTH_LUXR"/>
    <property type="match status" value="1"/>
</dbReference>
<dbReference type="InterPro" id="IPR000792">
    <property type="entry name" value="Tscrpt_reg_LuxR_C"/>
</dbReference>
<keyword evidence="6" id="KW-1185">Reference proteome</keyword>
<reference evidence="5 6" key="1">
    <citation type="submission" date="2020-07" db="EMBL/GenBank/DDBJ databases">
        <title>Sequencing the genomes of 1000 actinobacteria strains.</title>
        <authorList>
            <person name="Klenk H.-P."/>
        </authorList>
    </citation>
    <scope>NUCLEOTIDE SEQUENCE [LARGE SCALE GENOMIC DNA]</scope>
    <source>
        <strain evidence="5 6">DSM 21349</strain>
    </source>
</reference>
<keyword evidence="3" id="KW-0804">Transcription</keyword>
<dbReference type="PANTHER" id="PTHR44688">
    <property type="entry name" value="DNA-BINDING TRANSCRIPTIONAL ACTIVATOR DEVR_DOSR"/>
    <property type="match status" value="1"/>
</dbReference>
<evidence type="ECO:0000259" key="4">
    <source>
        <dbReference type="PROSITE" id="PS50043"/>
    </source>
</evidence>
<dbReference type="GO" id="GO:0003677">
    <property type="term" value="F:DNA binding"/>
    <property type="evidence" value="ECO:0007669"/>
    <property type="project" value="UniProtKB-KW"/>
</dbReference>
<sequence>MSVSPARLAVIGTNDITRHGIAALVAEHPGRAVLVPFPTGPGDPEPEVIVYDAIGLLEGDTGELDRLVKETLAAVVVLARDLRPDLAARALARGADGCVSLEADAAHFLAVVEAAAAGQLEGDFIPSGELGGTYARLGDHSTLTGREVEMLGLITLGLSNAEIAERCYLSINSVKTYIRGAYRKIGAADRSQAVQWALRHGFAPRGGTSPN</sequence>
<dbReference type="Pfam" id="PF00196">
    <property type="entry name" value="GerE"/>
    <property type="match status" value="1"/>
</dbReference>
<dbReference type="PROSITE" id="PS50043">
    <property type="entry name" value="HTH_LUXR_2"/>
    <property type="match status" value="1"/>
</dbReference>
<keyword evidence="1" id="KW-0805">Transcription regulation</keyword>
<dbReference type="Proteomes" id="UP000580910">
    <property type="component" value="Unassembled WGS sequence"/>
</dbReference>
<feature type="domain" description="HTH luxR-type" evidence="4">
    <location>
        <begin position="136"/>
        <end position="201"/>
    </location>
</feature>
<dbReference type="SUPFAM" id="SSF46894">
    <property type="entry name" value="C-terminal effector domain of the bipartite response regulators"/>
    <property type="match status" value="1"/>
</dbReference>
<gene>
    <name evidence="5" type="ORF">FB382_000795</name>
</gene>
<proteinExistence type="predicted"/>
<dbReference type="RefSeq" id="WP_125035259.1">
    <property type="nucleotide sequence ID" value="NZ_JACGXA010000001.1"/>
</dbReference>
<name>A0A7W3IXS5_9ACTN</name>
<dbReference type="Gene3D" id="3.40.50.2300">
    <property type="match status" value="1"/>
</dbReference>
<dbReference type="InterPro" id="IPR016032">
    <property type="entry name" value="Sig_transdc_resp-reg_C-effctor"/>
</dbReference>
<evidence type="ECO:0000256" key="3">
    <source>
        <dbReference type="ARBA" id="ARBA00023163"/>
    </source>
</evidence>
<dbReference type="CDD" id="cd06170">
    <property type="entry name" value="LuxR_C_like"/>
    <property type="match status" value="1"/>
</dbReference>
<accession>A0A7W3IXS5</accession>
<evidence type="ECO:0000256" key="2">
    <source>
        <dbReference type="ARBA" id="ARBA00023125"/>
    </source>
</evidence>
<dbReference type="PANTHER" id="PTHR44688:SF16">
    <property type="entry name" value="DNA-BINDING TRANSCRIPTIONAL ACTIVATOR DEVR_DOSR"/>
    <property type="match status" value="1"/>
</dbReference>
<evidence type="ECO:0000313" key="6">
    <source>
        <dbReference type="Proteomes" id="UP000580910"/>
    </source>
</evidence>
<evidence type="ECO:0000256" key="1">
    <source>
        <dbReference type="ARBA" id="ARBA00023015"/>
    </source>
</evidence>
<protein>
    <submittedName>
        <fullName evidence="5">DNA-binding NarL/FixJ family response regulator</fullName>
    </submittedName>
</protein>
<comment type="caution">
    <text evidence="5">The sequence shown here is derived from an EMBL/GenBank/DDBJ whole genome shotgun (WGS) entry which is preliminary data.</text>
</comment>
<dbReference type="EMBL" id="JACGXA010000001">
    <property type="protein sequence ID" value="MBA8802504.1"/>
    <property type="molecule type" value="Genomic_DNA"/>
</dbReference>
<evidence type="ECO:0000313" key="5">
    <source>
        <dbReference type="EMBL" id="MBA8802504.1"/>
    </source>
</evidence>
<dbReference type="AlphaFoldDB" id="A0A7W3IXS5"/>
<keyword evidence="2 5" id="KW-0238">DNA-binding</keyword>
<organism evidence="5 6">
    <name type="scientific">Nocardioides ginsengisegetis</name>
    <dbReference type="NCBI Taxonomy" id="661491"/>
    <lineage>
        <taxon>Bacteria</taxon>
        <taxon>Bacillati</taxon>
        <taxon>Actinomycetota</taxon>
        <taxon>Actinomycetes</taxon>
        <taxon>Propionibacteriales</taxon>
        <taxon>Nocardioidaceae</taxon>
        <taxon>Nocardioides</taxon>
    </lineage>
</organism>
<dbReference type="PRINTS" id="PR00038">
    <property type="entry name" value="HTHLUXR"/>
</dbReference>